<gene>
    <name evidence="3" type="ORF">AVEN_168913_1</name>
</gene>
<dbReference type="Gene3D" id="3.30.420.10">
    <property type="entry name" value="Ribonuclease H-like superfamily/Ribonuclease H"/>
    <property type="match status" value="1"/>
</dbReference>
<keyword evidence="1" id="KW-0472">Membrane</keyword>
<dbReference type="InterPro" id="IPR012337">
    <property type="entry name" value="RNaseH-like_sf"/>
</dbReference>
<dbReference type="PANTHER" id="PTHR38681:SF1">
    <property type="entry name" value="RETROVIRUS-RELATED POL POLYPROTEIN FROM TRANSPOSON 412-LIKE PROTEIN"/>
    <property type="match status" value="1"/>
</dbReference>
<dbReference type="Proteomes" id="UP000499080">
    <property type="component" value="Unassembled WGS sequence"/>
</dbReference>
<dbReference type="GO" id="GO:0071897">
    <property type="term" value="P:DNA biosynthetic process"/>
    <property type="evidence" value="ECO:0007669"/>
    <property type="project" value="UniProtKB-ARBA"/>
</dbReference>
<organism evidence="3 4">
    <name type="scientific">Araneus ventricosus</name>
    <name type="common">Orbweaver spider</name>
    <name type="synonym">Epeira ventricosa</name>
    <dbReference type="NCBI Taxonomy" id="182803"/>
    <lineage>
        <taxon>Eukaryota</taxon>
        <taxon>Metazoa</taxon>
        <taxon>Ecdysozoa</taxon>
        <taxon>Arthropoda</taxon>
        <taxon>Chelicerata</taxon>
        <taxon>Arachnida</taxon>
        <taxon>Araneae</taxon>
        <taxon>Araneomorphae</taxon>
        <taxon>Entelegynae</taxon>
        <taxon>Araneoidea</taxon>
        <taxon>Araneidae</taxon>
        <taxon>Araneus</taxon>
    </lineage>
</organism>
<proteinExistence type="predicted"/>
<evidence type="ECO:0000256" key="1">
    <source>
        <dbReference type="SAM" id="Phobius"/>
    </source>
</evidence>
<keyword evidence="1" id="KW-1133">Transmembrane helix</keyword>
<dbReference type="InterPro" id="IPR043128">
    <property type="entry name" value="Rev_trsase/Diguanyl_cyclase"/>
</dbReference>
<keyword evidence="1" id="KW-0812">Transmembrane</keyword>
<dbReference type="InterPro" id="IPR043502">
    <property type="entry name" value="DNA/RNA_pol_sf"/>
</dbReference>
<dbReference type="InterPro" id="IPR000477">
    <property type="entry name" value="RT_dom"/>
</dbReference>
<keyword evidence="4" id="KW-1185">Reference proteome</keyword>
<dbReference type="Gene3D" id="3.30.70.270">
    <property type="match status" value="1"/>
</dbReference>
<dbReference type="Pfam" id="PF00078">
    <property type="entry name" value="RVT_1"/>
    <property type="match status" value="1"/>
</dbReference>
<dbReference type="AlphaFoldDB" id="A0A4Y2WVC8"/>
<feature type="domain" description="Reverse transcriptase" evidence="2">
    <location>
        <begin position="15"/>
        <end position="81"/>
    </location>
</feature>
<evidence type="ECO:0000259" key="2">
    <source>
        <dbReference type="Pfam" id="PF00078"/>
    </source>
</evidence>
<dbReference type="GO" id="GO:0003676">
    <property type="term" value="F:nucleic acid binding"/>
    <property type="evidence" value="ECO:0007669"/>
    <property type="project" value="InterPro"/>
</dbReference>
<reference evidence="3 4" key="1">
    <citation type="journal article" date="2019" name="Sci. Rep.">
        <title>Orb-weaving spider Araneus ventricosus genome elucidates the spidroin gene catalogue.</title>
        <authorList>
            <person name="Kono N."/>
            <person name="Nakamura H."/>
            <person name="Ohtoshi R."/>
            <person name="Moran D.A.P."/>
            <person name="Shinohara A."/>
            <person name="Yoshida Y."/>
            <person name="Fujiwara M."/>
            <person name="Mori M."/>
            <person name="Tomita M."/>
            <person name="Arakawa K."/>
        </authorList>
    </citation>
    <scope>NUCLEOTIDE SEQUENCE [LARGE SCALE GENOMIC DNA]</scope>
</reference>
<dbReference type="OrthoDB" id="6501762at2759"/>
<dbReference type="Gene3D" id="3.10.10.10">
    <property type="entry name" value="HIV Type 1 Reverse Transcriptase, subunit A, domain 1"/>
    <property type="match status" value="1"/>
</dbReference>
<dbReference type="GO" id="GO:0042575">
    <property type="term" value="C:DNA polymerase complex"/>
    <property type="evidence" value="ECO:0007669"/>
    <property type="project" value="UniProtKB-ARBA"/>
</dbReference>
<dbReference type="SUPFAM" id="SSF53098">
    <property type="entry name" value="Ribonuclease H-like"/>
    <property type="match status" value="1"/>
</dbReference>
<dbReference type="PANTHER" id="PTHR38681">
    <property type="entry name" value="RETROVIRUS-RELATED POL POLYPROTEIN FROM TRANSPOSON 412-LIKE PROTEIN-RELATED"/>
    <property type="match status" value="1"/>
</dbReference>
<evidence type="ECO:0000313" key="4">
    <source>
        <dbReference type="Proteomes" id="UP000499080"/>
    </source>
</evidence>
<comment type="caution">
    <text evidence="3">The sequence shown here is derived from an EMBL/GenBank/DDBJ whole genome shotgun (WGS) entry which is preliminary data.</text>
</comment>
<dbReference type="SUPFAM" id="SSF56672">
    <property type="entry name" value="DNA/RNA polymerases"/>
    <property type="match status" value="1"/>
</dbReference>
<evidence type="ECO:0000313" key="3">
    <source>
        <dbReference type="EMBL" id="GBO40756.1"/>
    </source>
</evidence>
<sequence>MNPQNIYKTAVITQIGLFEYVFMTFGLRNAAQTMQRYMNSIIRDIPSCYAYVDDLLIASVDQESHKSDIDLVFSKLSEHGIVFLGVEQTRITAYHPQNNGAVVRFHRHLKSALIAHFPENWLDTLPLVLLSIRSSFKQDLAISSAELVYGTTLKLPGEFFSNAPVTTSTTSVLQMLRQHVRSFRPVSTTHHGSSAAFISDDLIKAITCIFEN</sequence>
<protein>
    <recommendedName>
        <fullName evidence="2">Reverse transcriptase domain-containing protein</fullName>
    </recommendedName>
</protein>
<accession>A0A4Y2WVC8</accession>
<name>A0A4Y2WVC8_ARAVE</name>
<dbReference type="InterPro" id="IPR036397">
    <property type="entry name" value="RNaseH_sf"/>
</dbReference>
<feature type="transmembrane region" description="Helical" evidence="1">
    <location>
        <begin position="6"/>
        <end position="27"/>
    </location>
</feature>
<dbReference type="EMBL" id="BGPR01066081">
    <property type="protein sequence ID" value="GBO40756.1"/>
    <property type="molecule type" value="Genomic_DNA"/>
</dbReference>